<evidence type="ECO:0000256" key="2">
    <source>
        <dbReference type="ARBA" id="ARBA00004328"/>
    </source>
</evidence>
<keyword evidence="10" id="KW-1133">Transmembrane helix</keyword>
<dbReference type="GO" id="GO:0030430">
    <property type="term" value="C:host cell cytoplasm"/>
    <property type="evidence" value="ECO:0007669"/>
    <property type="project" value="UniProtKB-SubCell"/>
</dbReference>
<feature type="transmembrane region" description="Helical" evidence="10">
    <location>
        <begin position="21"/>
        <end position="42"/>
    </location>
</feature>
<evidence type="ECO:0000259" key="11">
    <source>
        <dbReference type="PROSITE" id="PS51874"/>
    </source>
</evidence>
<organism evidence="12">
    <name type="scientific">Picornavirus fur seal/AAUST34/BR/2012</name>
    <dbReference type="NCBI Taxonomy" id="1659814"/>
    <lineage>
        <taxon>Viruses</taxon>
        <taxon>Riboviria</taxon>
        <taxon>Orthornavirae</taxon>
        <taxon>Pisuviricota</taxon>
        <taxon>Pisoniviricetes</taxon>
        <taxon>Picornavirales</taxon>
        <taxon>Picornaviridae</taxon>
    </lineage>
</organism>
<comment type="subcellular location">
    <subcellularLocation>
        <location evidence="1">Host cytoplasm</location>
    </subcellularLocation>
    <subcellularLocation>
        <location evidence="2">Virion</location>
    </subcellularLocation>
</comment>
<sequence length="187" mass="20420">DSSLKAWEAFQSHMDTHWRKYAGVAAGIIGCIVAGVGIYQLVKSPKITSNAAYGGASGPNVRSVPMKFPGKPQRAEATLDIANVVMRNLVRVGIGKGEDEIIFKLNGLGVKGGWVLIPQHFFLGEWKEQYLYIESRGTIYSAPIGDVELVKFDSPYNSGYFDCVLVNLPIPAFRDITEHFVSGAVEV</sequence>
<feature type="non-terminal residue" evidence="12">
    <location>
        <position position="187"/>
    </location>
</feature>
<evidence type="ECO:0000256" key="8">
    <source>
        <dbReference type="ARBA" id="ARBA00022844"/>
    </source>
</evidence>
<keyword evidence="7" id="KW-0788">Thiol protease</keyword>
<dbReference type="GO" id="GO:0004197">
    <property type="term" value="F:cysteine-type endopeptidase activity"/>
    <property type="evidence" value="ECO:0007669"/>
    <property type="project" value="InterPro"/>
</dbReference>
<evidence type="ECO:0000256" key="9">
    <source>
        <dbReference type="ARBA" id="ARBA00023200"/>
    </source>
</evidence>
<reference evidence="12" key="1">
    <citation type="journal article" date="2016" name="PLoS ONE">
        <title>Metagenomic Survey of Viral Diversity Obtained from Feces of Subantarctic and South American Fur Seals.</title>
        <authorList>
            <person name="Kluge M."/>
            <person name="Campos F.S."/>
            <person name="Tavares M."/>
            <person name="de Amorim D.B."/>
            <person name="Valdez F.P."/>
            <person name="Giongo A."/>
            <person name="Roehe P.M."/>
            <person name="Franco A.C."/>
        </authorList>
    </citation>
    <scope>NUCLEOTIDE SEQUENCE</scope>
    <source>
        <strain evidence="12">Fur seal/AAUST34/BR/2012</strain>
    </source>
</reference>
<dbReference type="SUPFAM" id="SSF50494">
    <property type="entry name" value="Trypsin-like serine proteases"/>
    <property type="match status" value="1"/>
</dbReference>
<keyword evidence="10" id="KW-0472">Membrane</keyword>
<dbReference type="PROSITE" id="PS51874">
    <property type="entry name" value="PCV_3C_PRO"/>
    <property type="match status" value="1"/>
</dbReference>
<keyword evidence="10" id="KW-0812">Transmembrane</keyword>
<feature type="domain" description="Peptidase C3" evidence="11">
    <location>
        <begin position="74"/>
        <end position="187"/>
    </location>
</feature>
<evidence type="ECO:0000256" key="10">
    <source>
        <dbReference type="SAM" id="Phobius"/>
    </source>
</evidence>
<evidence type="ECO:0000313" key="12">
    <source>
        <dbReference type="EMBL" id="AKI82139.1"/>
    </source>
</evidence>
<evidence type="ECO:0000256" key="4">
    <source>
        <dbReference type="ARBA" id="ARBA00022553"/>
    </source>
</evidence>
<feature type="non-terminal residue" evidence="12">
    <location>
        <position position="1"/>
    </location>
</feature>
<evidence type="ECO:0000256" key="1">
    <source>
        <dbReference type="ARBA" id="ARBA00004192"/>
    </source>
</evidence>
<evidence type="ECO:0000256" key="5">
    <source>
        <dbReference type="ARBA" id="ARBA00022670"/>
    </source>
</evidence>
<keyword evidence="8" id="KW-0946">Virion</keyword>
<dbReference type="GO" id="GO:0006508">
    <property type="term" value="P:proteolysis"/>
    <property type="evidence" value="ECO:0007669"/>
    <property type="project" value="UniProtKB-KW"/>
</dbReference>
<keyword evidence="9" id="KW-1035">Host cytoplasm</keyword>
<dbReference type="EMBL" id="KR106199">
    <property type="protein sequence ID" value="AKI82139.1"/>
    <property type="molecule type" value="Genomic_RNA"/>
</dbReference>
<keyword evidence="6" id="KW-0378">Hydrolase</keyword>
<keyword evidence="3" id="KW-0191">Covalent protein-RNA linkage</keyword>
<evidence type="ECO:0000256" key="7">
    <source>
        <dbReference type="ARBA" id="ARBA00022807"/>
    </source>
</evidence>
<dbReference type="Gene3D" id="2.40.10.10">
    <property type="entry name" value="Trypsin-like serine proteases"/>
    <property type="match status" value="1"/>
</dbReference>
<keyword evidence="4" id="KW-0597">Phosphoprotein</keyword>
<dbReference type="InterPro" id="IPR009003">
    <property type="entry name" value="Peptidase_S1_PA"/>
</dbReference>
<dbReference type="InterPro" id="IPR044067">
    <property type="entry name" value="PCV_3C_PRO"/>
</dbReference>
<keyword evidence="5" id="KW-0645">Protease</keyword>
<name>A0A0G2Y765_9PICO</name>
<dbReference type="GO" id="GO:0044423">
    <property type="term" value="C:virion component"/>
    <property type="evidence" value="ECO:0007669"/>
    <property type="project" value="UniProtKB-KW"/>
</dbReference>
<evidence type="ECO:0000256" key="6">
    <source>
        <dbReference type="ARBA" id="ARBA00022801"/>
    </source>
</evidence>
<evidence type="ECO:0000256" key="3">
    <source>
        <dbReference type="ARBA" id="ARBA00022520"/>
    </source>
</evidence>
<protein>
    <submittedName>
        <fullName evidence="12">Polyprotein</fullName>
    </submittedName>
</protein>
<dbReference type="InterPro" id="IPR043504">
    <property type="entry name" value="Peptidase_S1_PA_chymotrypsin"/>
</dbReference>
<proteinExistence type="predicted"/>
<accession>A0A0G2Y765</accession>